<reference evidence="2 3" key="1">
    <citation type="submission" date="2019-02" db="EMBL/GenBank/DDBJ databases">
        <title>Deep-cultivation of Planctomycetes and their phenomic and genomic characterization uncovers novel biology.</title>
        <authorList>
            <person name="Wiegand S."/>
            <person name="Jogler M."/>
            <person name="Boedeker C."/>
            <person name="Pinto D."/>
            <person name="Vollmers J."/>
            <person name="Rivas-Marin E."/>
            <person name="Kohn T."/>
            <person name="Peeters S.H."/>
            <person name="Heuer A."/>
            <person name="Rast P."/>
            <person name="Oberbeckmann S."/>
            <person name="Bunk B."/>
            <person name="Jeske O."/>
            <person name="Meyerdierks A."/>
            <person name="Storesund J.E."/>
            <person name="Kallscheuer N."/>
            <person name="Luecker S."/>
            <person name="Lage O.M."/>
            <person name="Pohl T."/>
            <person name="Merkel B.J."/>
            <person name="Hornburger P."/>
            <person name="Mueller R.-W."/>
            <person name="Bruemmer F."/>
            <person name="Labrenz M."/>
            <person name="Spormann A.M."/>
            <person name="Op den Camp H."/>
            <person name="Overmann J."/>
            <person name="Amann R."/>
            <person name="Jetten M.S.M."/>
            <person name="Mascher T."/>
            <person name="Medema M.H."/>
            <person name="Devos D.P."/>
            <person name="Kaster A.-K."/>
            <person name="Ovreas L."/>
            <person name="Rohde M."/>
            <person name="Galperin M.Y."/>
            <person name="Jogler C."/>
        </authorList>
    </citation>
    <scope>NUCLEOTIDE SEQUENCE [LARGE SCALE GENOMIC DNA]</scope>
    <source>
        <strain evidence="2 3">ElP</strain>
    </source>
</reference>
<dbReference type="GO" id="GO:0006508">
    <property type="term" value="P:proteolysis"/>
    <property type="evidence" value="ECO:0007669"/>
    <property type="project" value="UniProtKB-KW"/>
</dbReference>
<evidence type="ECO:0000313" key="3">
    <source>
        <dbReference type="Proteomes" id="UP000317835"/>
    </source>
</evidence>
<sequence length="476" mass="52122">MVEARLRALGDRIEVYVDEDDVDEVGDEVLRGLVSGFERVVDPALSGWIGRPIDVDGDGRFAVLLSSRVGRPYEAARCHVDGYFRGADLDVSLPRPLSNRADLIYLDARLRPGSYLETILAHEYAHAVLASRRMERVGPNPEPAWLDEAMAHLCEDRVGRSAANLDYRVSAYLTDPSRYRLVLPESSRPEDFRSHGSRGASYLFLRWCAEAFDPDLPRTLALGRFTGAEHLERLSGLPFGELHRRWALDLARGSLGGSIGGVDLLGTIGEWPIGGVRFSPLGPEVGDRPFSIEGTGTRFFRLSTEPSGPTRLELRLDPSSAPMLTAMIPGGPLPRLSLGVTEVDRDEGRVGLVAQVEERAGIPVELDRLSWEPIVPPRDLPRDAHRPGEIPGDGLASLFPGTTLPARGRLISRRFEIDPAMLRRGPMIFRLSARDAEGDRVVAWAEFDPEAPPTGGGEALVVRSSPRAVDESVTAP</sequence>
<dbReference type="RefSeq" id="WP_145267906.1">
    <property type="nucleotide sequence ID" value="NZ_CP036426.1"/>
</dbReference>
<evidence type="ECO:0000313" key="2">
    <source>
        <dbReference type="EMBL" id="QDV33548.1"/>
    </source>
</evidence>
<name>A0A518GY74_9BACT</name>
<keyword evidence="3" id="KW-1185">Reference proteome</keyword>
<dbReference type="EC" id="3.4.24.-" evidence="2"/>
<accession>A0A518GY74</accession>
<keyword evidence="2" id="KW-0645">Protease</keyword>
<evidence type="ECO:0000256" key="1">
    <source>
        <dbReference type="SAM" id="MobiDB-lite"/>
    </source>
</evidence>
<keyword evidence="2" id="KW-0482">Metalloprotease</keyword>
<dbReference type="GO" id="GO:0008237">
    <property type="term" value="F:metallopeptidase activity"/>
    <property type="evidence" value="ECO:0007669"/>
    <property type="project" value="UniProtKB-KW"/>
</dbReference>
<dbReference type="Proteomes" id="UP000317835">
    <property type="component" value="Chromosome"/>
</dbReference>
<dbReference type="EMBL" id="CP036426">
    <property type="protein sequence ID" value="QDV33548.1"/>
    <property type="molecule type" value="Genomic_DNA"/>
</dbReference>
<protein>
    <submittedName>
        <fullName evidence="2">Neutral metalloprotease</fullName>
        <ecNumber evidence="2">3.4.24.-</ecNumber>
    </submittedName>
</protein>
<dbReference type="AlphaFoldDB" id="A0A518GY74"/>
<feature type="region of interest" description="Disordered" evidence="1">
    <location>
        <begin position="447"/>
        <end position="476"/>
    </location>
</feature>
<keyword evidence="2" id="KW-0378">Hydrolase</keyword>
<dbReference type="KEGG" id="tpla:ElP_14220"/>
<organism evidence="2 3">
    <name type="scientific">Tautonia plasticadhaerens</name>
    <dbReference type="NCBI Taxonomy" id="2527974"/>
    <lineage>
        <taxon>Bacteria</taxon>
        <taxon>Pseudomonadati</taxon>
        <taxon>Planctomycetota</taxon>
        <taxon>Planctomycetia</taxon>
        <taxon>Isosphaerales</taxon>
        <taxon>Isosphaeraceae</taxon>
        <taxon>Tautonia</taxon>
    </lineage>
</organism>
<proteinExistence type="predicted"/>
<dbReference type="OrthoDB" id="288805at2"/>
<gene>
    <name evidence="2" type="primary">shpI</name>
    <name evidence="2" type="ORF">ElP_14220</name>
</gene>